<evidence type="ECO:0000313" key="3">
    <source>
        <dbReference type="Proteomes" id="UP000467841"/>
    </source>
</evidence>
<dbReference type="InterPro" id="IPR036397">
    <property type="entry name" value="RNaseH_sf"/>
</dbReference>
<evidence type="ECO:0000256" key="1">
    <source>
        <dbReference type="SAM" id="MobiDB-lite"/>
    </source>
</evidence>
<feature type="region of interest" description="Disordered" evidence="1">
    <location>
        <begin position="135"/>
        <end position="213"/>
    </location>
</feature>
<dbReference type="SUPFAM" id="SSF53098">
    <property type="entry name" value="Ribonuclease H-like"/>
    <property type="match status" value="1"/>
</dbReference>
<accession>A0A6D2JYB5</accession>
<gene>
    <name evidence="2" type="ORF">MERR_LOCUS28732</name>
</gene>
<sequence>MGPFKPSSNGHNYILVAVDYVSKWIEAIPCPACDAKVVVKLSEPSSFQVRHPKGCYFGWRTGQQGLMRHFGLIEQLTKPPLEGLLSICYMGKDCHLPVEVEYKALWAVKMLNFDIKAAQERRVVSREAKVKVGGTIQDSRSSTLRIPHSAQSRGEGIHSKWAQMQALSRNDPHRGDHHSSRRSNPGLKGFRKEGPTRGTTRSSQSKLDRVTNPMELLMAVSHLQTTT</sequence>
<dbReference type="EMBL" id="CACVBM020001247">
    <property type="protein sequence ID" value="CAA7041497.1"/>
    <property type="molecule type" value="Genomic_DNA"/>
</dbReference>
<dbReference type="Gene3D" id="3.30.420.10">
    <property type="entry name" value="Ribonuclease H-like superfamily/Ribonuclease H"/>
    <property type="match status" value="1"/>
</dbReference>
<feature type="compositionally biased region" description="Polar residues" evidence="1">
    <location>
        <begin position="136"/>
        <end position="152"/>
    </location>
</feature>
<evidence type="ECO:0000313" key="2">
    <source>
        <dbReference type="EMBL" id="CAA7041497.1"/>
    </source>
</evidence>
<name>A0A6D2JYB5_9BRAS</name>
<evidence type="ECO:0008006" key="4">
    <source>
        <dbReference type="Google" id="ProtNLM"/>
    </source>
</evidence>
<proteinExistence type="predicted"/>
<organism evidence="2 3">
    <name type="scientific">Microthlaspi erraticum</name>
    <dbReference type="NCBI Taxonomy" id="1685480"/>
    <lineage>
        <taxon>Eukaryota</taxon>
        <taxon>Viridiplantae</taxon>
        <taxon>Streptophyta</taxon>
        <taxon>Embryophyta</taxon>
        <taxon>Tracheophyta</taxon>
        <taxon>Spermatophyta</taxon>
        <taxon>Magnoliopsida</taxon>
        <taxon>eudicotyledons</taxon>
        <taxon>Gunneridae</taxon>
        <taxon>Pentapetalae</taxon>
        <taxon>rosids</taxon>
        <taxon>malvids</taxon>
        <taxon>Brassicales</taxon>
        <taxon>Brassicaceae</taxon>
        <taxon>Coluteocarpeae</taxon>
        <taxon>Microthlaspi</taxon>
    </lineage>
</organism>
<dbReference type="AlphaFoldDB" id="A0A6D2JYB5"/>
<protein>
    <recommendedName>
        <fullName evidence="4">Integrase catalytic domain-containing protein</fullName>
    </recommendedName>
</protein>
<dbReference type="InterPro" id="IPR012337">
    <property type="entry name" value="RNaseH-like_sf"/>
</dbReference>
<comment type="caution">
    <text evidence="2">The sequence shown here is derived from an EMBL/GenBank/DDBJ whole genome shotgun (WGS) entry which is preliminary data.</text>
</comment>
<dbReference type="Proteomes" id="UP000467841">
    <property type="component" value="Unassembled WGS sequence"/>
</dbReference>
<dbReference type="GO" id="GO:0003676">
    <property type="term" value="F:nucleic acid binding"/>
    <property type="evidence" value="ECO:0007669"/>
    <property type="project" value="InterPro"/>
</dbReference>
<reference evidence="2" key="1">
    <citation type="submission" date="2020-01" db="EMBL/GenBank/DDBJ databases">
        <authorList>
            <person name="Mishra B."/>
        </authorList>
    </citation>
    <scope>NUCLEOTIDE SEQUENCE [LARGE SCALE GENOMIC DNA]</scope>
</reference>
<dbReference type="OrthoDB" id="441971at2759"/>
<keyword evidence="3" id="KW-1185">Reference proteome</keyword>